<sequence length="288" mass="32097">MLVIYSFFKERSVADKSVAVAKDNYALACEVYVVALRASYCGPPELQLAMQRVHQSEKNIATAQKYGIAVDDKIDDIITKINQGMCCRLTARVMEVLPPELRDAVYKNLCNTRKVLAIHFRYRSSMIKLTRLPILNAEVAKVSGALASGDSTTNTTPVDVIYLWFDSSFAEQFIEFWYRKTEINVIMQKDLDQSGFLCHDFWGTQLVLSLSMVQILLTVTNRTHGNPDFAAVDLPKVLTALDGNLHSGANIVIVASRKFKSMTGADRAIAFRKLMDAAITRPPTPHGS</sequence>
<evidence type="ECO:0000313" key="1">
    <source>
        <dbReference type="EMBL" id="KAF2825157.1"/>
    </source>
</evidence>
<proteinExistence type="predicted"/>
<protein>
    <submittedName>
        <fullName evidence="1">Uncharacterized protein</fullName>
    </submittedName>
</protein>
<reference evidence="1" key="1">
    <citation type="journal article" date="2020" name="Stud. Mycol.">
        <title>101 Dothideomycetes genomes: a test case for predicting lifestyles and emergence of pathogens.</title>
        <authorList>
            <person name="Haridas S."/>
            <person name="Albert R."/>
            <person name="Binder M."/>
            <person name="Bloem J."/>
            <person name="Labutti K."/>
            <person name="Salamov A."/>
            <person name="Andreopoulos B."/>
            <person name="Baker S."/>
            <person name="Barry K."/>
            <person name="Bills G."/>
            <person name="Bluhm B."/>
            <person name="Cannon C."/>
            <person name="Castanera R."/>
            <person name="Culley D."/>
            <person name="Daum C."/>
            <person name="Ezra D."/>
            <person name="Gonzalez J."/>
            <person name="Henrissat B."/>
            <person name="Kuo A."/>
            <person name="Liang C."/>
            <person name="Lipzen A."/>
            <person name="Lutzoni F."/>
            <person name="Magnuson J."/>
            <person name="Mondo S."/>
            <person name="Nolan M."/>
            <person name="Ohm R."/>
            <person name="Pangilinan J."/>
            <person name="Park H.-J."/>
            <person name="Ramirez L."/>
            <person name="Alfaro M."/>
            <person name="Sun H."/>
            <person name="Tritt A."/>
            <person name="Yoshinaga Y."/>
            <person name="Zwiers L.-H."/>
            <person name="Turgeon B."/>
            <person name="Goodwin S."/>
            <person name="Spatafora J."/>
            <person name="Crous P."/>
            <person name="Grigoriev I."/>
        </authorList>
    </citation>
    <scope>NUCLEOTIDE SEQUENCE</scope>
    <source>
        <strain evidence="1">CBS 113818</strain>
    </source>
</reference>
<dbReference type="Proteomes" id="UP000799424">
    <property type="component" value="Unassembled WGS sequence"/>
</dbReference>
<evidence type="ECO:0000313" key="2">
    <source>
        <dbReference type="Proteomes" id="UP000799424"/>
    </source>
</evidence>
<gene>
    <name evidence="1" type="ORF">CC86DRAFT_467678</name>
</gene>
<name>A0A6A6ZXM9_9PLEO</name>
<dbReference type="EMBL" id="MU006228">
    <property type="protein sequence ID" value="KAF2825157.1"/>
    <property type="molecule type" value="Genomic_DNA"/>
</dbReference>
<organism evidence="1 2">
    <name type="scientific">Ophiobolus disseminans</name>
    <dbReference type="NCBI Taxonomy" id="1469910"/>
    <lineage>
        <taxon>Eukaryota</taxon>
        <taxon>Fungi</taxon>
        <taxon>Dikarya</taxon>
        <taxon>Ascomycota</taxon>
        <taxon>Pezizomycotina</taxon>
        <taxon>Dothideomycetes</taxon>
        <taxon>Pleosporomycetidae</taxon>
        <taxon>Pleosporales</taxon>
        <taxon>Pleosporineae</taxon>
        <taxon>Phaeosphaeriaceae</taxon>
        <taxon>Ophiobolus</taxon>
    </lineage>
</organism>
<accession>A0A6A6ZXM9</accession>
<dbReference type="AlphaFoldDB" id="A0A6A6ZXM9"/>
<keyword evidence="2" id="KW-1185">Reference proteome</keyword>